<proteinExistence type="predicted"/>
<evidence type="ECO:0000313" key="2">
    <source>
        <dbReference type="Proteomes" id="UP000199050"/>
    </source>
</evidence>
<dbReference type="EMBL" id="FNDX01000012">
    <property type="protein sequence ID" value="SDJ12357.1"/>
    <property type="molecule type" value="Genomic_DNA"/>
</dbReference>
<name>A0A1G8R5W9_9BACL</name>
<evidence type="ECO:0000313" key="1">
    <source>
        <dbReference type="EMBL" id="SDJ12357.1"/>
    </source>
</evidence>
<gene>
    <name evidence="1" type="ORF">SAMN05216192_1128</name>
</gene>
<dbReference type="STRING" id="1174501.SAMN05216192_1128"/>
<dbReference type="Proteomes" id="UP000199050">
    <property type="component" value="Unassembled WGS sequence"/>
</dbReference>
<dbReference type="Pfam" id="PF07875">
    <property type="entry name" value="Coat_F"/>
    <property type="match status" value="1"/>
</dbReference>
<organism evidence="1 2">
    <name type="scientific">Paenibacillus typhae</name>
    <dbReference type="NCBI Taxonomy" id="1174501"/>
    <lineage>
        <taxon>Bacteria</taxon>
        <taxon>Bacillati</taxon>
        <taxon>Bacillota</taxon>
        <taxon>Bacilli</taxon>
        <taxon>Bacillales</taxon>
        <taxon>Paenibacillaceae</taxon>
        <taxon>Paenibacillus</taxon>
    </lineage>
</organism>
<accession>A0A1G8R5W9</accession>
<dbReference type="RefSeq" id="WP_090714616.1">
    <property type="nucleotide sequence ID" value="NZ_CBCSKY010000025.1"/>
</dbReference>
<keyword evidence="2" id="KW-1185">Reference proteome</keyword>
<keyword evidence="1" id="KW-0167">Capsid protein</keyword>
<keyword evidence="1" id="KW-0946">Virion</keyword>
<reference evidence="2" key="1">
    <citation type="submission" date="2016-10" db="EMBL/GenBank/DDBJ databases">
        <authorList>
            <person name="Varghese N."/>
            <person name="Submissions S."/>
        </authorList>
    </citation>
    <scope>NUCLEOTIDE SEQUENCE [LARGE SCALE GENOMIC DNA]</scope>
    <source>
        <strain evidence="2">CGMCC 1.11012</strain>
    </source>
</reference>
<protein>
    <submittedName>
        <fullName evidence="1">Similar to spore coat protein</fullName>
    </submittedName>
</protein>
<dbReference type="InterPro" id="IPR012851">
    <property type="entry name" value="Spore_coat_CotF-like"/>
</dbReference>
<dbReference type="AlphaFoldDB" id="A0A1G8R5W9"/>
<sequence length="53" mass="5828">MAKELALHEKLDDLAIATDMLLSAKTAVCTYAIALTETATPKVHKATNRWIMI</sequence>